<dbReference type="Proteomes" id="UP000092527">
    <property type="component" value="Unassembled WGS sequence"/>
</dbReference>
<dbReference type="RefSeq" id="WP_066421726.1">
    <property type="nucleotide sequence ID" value="NZ_CP103875.1"/>
</dbReference>
<dbReference type="EMBL" id="JTJU01000028">
    <property type="protein sequence ID" value="OBX10407.1"/>
    <property type="molecule type" value="Genomic_DNA"/>
</dbReference>
<dbReference type="AlphaFoldDB" id="A0AB36E2K3"/>
<sequence>MPYVYSTLTSDNTYVIYADGGADLKIKTHQITIKGGTGIANDRLITPLGVATQVSDDDLALLEKNAVFKTHKEHGFIVVQTSGKEADAEKVASDMETRDESSPITPSHYETGNDDVEVIKPTTNKKR</sequence>
<evidence type="ECO:0000256" key="1">
    <source>
        <dbReference type="SAM" id="MobiDB-lite"/>
    </source>
</evidence>
<organism evidence="2 3">
    <name type="scientific">Gallibacterium salpingitidis</name>
    <dbReference type="NCBI Taxonomy" id="505341"/>
    <lineage>
        <taxon>Bacteria</taxon>
        <taxon>Pseudomonadati</taxon>
        <taxon>Pseudomonadota</taxon>
        <taxon>Gammaproteobacteria</taxon>
        <taxon>Pasteurellales</taxon>
        <taxon>Pasteurellaceae</taxon>
        <taxon>Gallibacterium</taxon>
    </lineage>
</organism>
<evidence type="ECO:0000313" key="2">
    <source>
        <dbReference type="EMBL" id="OBX10407.1"/>
    </source>
</evidence>
<reference evidence="2 3" key="1">
    <citation type="submission" date="2014-11" db="EMBL/GenBank/DDBJ databases">
        <title>Pan-genome of Gallibacterium spp.</title>
        <authorList>
            <person name="Kudirkiene E."/>
            <person name="Bojesen A.M."/>
        </authorList>
    </citation>
    <scope>NUCLEOTIDE SEQUENCE [LARGE SCALE GENOMIC DNA]</scope>
    <source>
        <strain evidence="2 3">18469/18</strain>
    </source>
</reference>
<feature type="compositionally biased region" description="Basic and acidic residues" evidence="1">
    <location>
        <begin position="84"/>
        <end position="101"/>
    </location>
</feature>
<proteinExistence type="predicted"/>
<accession>A0AB36E2K3</accession>
<name>A0AB36E2K3_9PAST</name>
<comment type="caution">
    <text evidence="2">The sequence shown here is derived from an EMBL/GenBank/DDBJ whole genome shotgun (WGS) entry which is preliminary data.</text>
</comment>
<gene>
    <name evidence="2" type="ORF">QV09_05505</name>
</gene>
<evidence type="ECO:0000313" key="3">
    <source>
        <dbReference type="Proteomes" id="UP000092527"/>
    </source>
</evidence>
<protein>
    <submittedName>
        <fullName evidence="2">Uncharacterized protein</fullName>
    </submittedName>
</protein>
<feature type="region of interest" description="Disordered" evidence="1">
    <location>
        <begin position="83"/>
        <end position="127"/>
    </location>
</feature>